<proteinExistence type="predicted"/>
<evidence type="ECO:0000313" key="7">
    <source>
        <dbReference type="Proteomes" id="UP000030651"/>
    </source>
</evidence>
<dbReference type="EMBL" id="KI912112">
    <property type="protein sequence ID" value="ETS81337.1"/>
    <property type="molecule type" value="Genomic_DNA"/>
</dbReference>
<dbReference type="InterPro" id="IPR013882">
    <property type="entry name" value="Ctp1_C"/>
</dbReference>
<dbReference type="GeneID" id="19271352"/>
<dbReference type="OMA" id="HRFSRMQ"/>
<sequence length="734" mass="82767">MENWLQESGRSALFDALGEAWNRIDSDYRSACHAENVRVAGLDGEIKILKARVAQVEWLEQKNKALREELEQLKRTNQKQQQRQQHGDDHGLLQSQSEPRTPLAPKSVNQLRILGSSIKHGGHPNVGSLGHDELVAEYGKLEEKNHKLRGQVSITLEANETLQKQFREKNQACEKWVQYAKTLEAQSNARKQKIERLKARLASMTPADAHTDTSFTSETSPAADEVHNQAETSSPNLLPIVSRGGTNREPLPFNRMHILERTPSLPPLPTAKDAAAVTLADQTPSKEPSSDTPVVVSERCVRKRRHADQPSTRTPATTRIKLEEGSDPVVTSEQCRFMAHDSVDFDNADDRVVTPRKSRHFRSPSPTIIPAVASAVSETADVPQHDGVVQRQEPALPNGPTTEANHNHRLMERSSALLPYNHPRPSLAMPKPVRKAILRSSLREGIASLAEDGNAIMAACSTADRPEVKAGRLAGLLNNPAPPEKEAIHIPWPWSASPLREATTFPEEPFEKRKKRKLPSEWQLPNSESPKTPTVSNKETPPAGKNRKLPPGFKKPWPRREEVPLRDRPVESLNRADFKLNPKYNEGYNYAYNEVVRGKDRAALPGCSKEECCGKLYRPLAELELAKTMFIDVRNDLEAQLGDDAWKLSSMMKAEMEKLWVDTKIREISQKYGRHRERHSAMQEPPGWDRVGFPSTQEEAEDREKAKRLELEEVQRRHNEALKKGKYLFRDEEP</sequence>
<dbReference type="eggNOG" id="ENOG502S92Z">
    <property type="taxonomic scope" value="Eukaryota"/>
</dbReference>
<dbReference type="InParanoid" id="W3X7H8"/>
<organism evidence="6 7">
    <name type="scientific">Pestalotiopsis fici (strain W106-1 / CGMCC3.15140)</name>
    <dbReference type="NCBI Taxonomy" id="1229662"/>
    <lineage>
        <taxon>Eukaryota</taxon>
        <taxon>Fungi</taxon>
        <taxon>Dikarya</taxon>
        <taxon>Ascomycota</taxon>
        <taxon>Pezizomycotina</taxon>
        <taxon>Sordariomycetes</taxon>
        <taxon>Xylariomycetidae</taxon>
        <taxon>Amphisphaeriales</taxon>
        <taxon>Sporocadaceae</taxon>
        <taxon>Pestalotiopsis</taxon>
    </lineage>
</organism>
<dbReference type="OrthoDB" id="5801062at2759"/>
<evidence type="ECO:0000256" key="1">
    <source>
        <dbReference type="ARBA" id="ARBA00004123"/>
    </source>
</evidence>
<protein>
    <recommendedName>
        <fullName evidence="5">DNA endonuclease activator Ctp1 C-terminal domain-containing protein</fullName>
    </recommendedName>
</protein>
<dbReference type="GO" id="GO:0006281">
    <property type="term" value="P:DNA repair"/>
    <property type="evidence" value="ECO:0007669"/>
    <property type="project" value="InterPro"/>
</dbReference>
<dbReference type="HOGENOM" id="CLU_018738_0_0_1"/>
<name>W3X7H8_PESFW</name>
<evidence type="ECO:0000256" key="4">
    <source>
        <dbReference type="SAM" id="MobiDB-lite"/>
    </source>
</evidence>
<feature type="compositionally biased region" description="Basic and acidic residues" evidence="4">
    <location>
        <begin position="702"/>
        <end position="712"/>
    </location>
</feature>
<dbReference type="RefSeq" id="XP_007833111.1">
    <property type="nucleotide sequence ID" value="XM_007834920.1"/>
</dbReference>
<dbReference type="KEGG" id="pfy:PFICI_06339"/>
<evidence type="ECO:0000313" key="6">
    <source>
        <dbReference type="EMBL" id="ETS81337.1"/>
    </source>
</evidence>
<dbReference type="STRING" id="1229662.W3X7H8"/>
<keyword evidence="7" id="KW-1185">Reference proteome</keyword>
<evidence type="ECO:0000259" key="5">
    <source>
        <dbReference type="Pfam" id="PF08573"/>
    </source>
</evidence>
<keyword evidence="2" id="KW-0227">DNA damage</keyword>
<evidence type="ECO:0000256" key="3">
    <source>
        <dbReference type="ARBA" id="ARBA00023242"/>
    </source>
</evidence>
<dbReference type="AlphaFoldDB" id="W3X7H8"/>
<accession>W3X7H8</accession>
<keyword evidence="3" id="KW-0539">Nucleus</keyword>
<feature type="domain" description="DNA endonuclease activator Ctp1 C-terminal" evidence="5">
    <location>
        <begin position="591"/>
        <end position="698"/>
    </location>
</feature>
<dbReference type="GO" id="GO:0005634">
    <property type="term" value="C:nucleus"/>
    <property type="evidence" value="ECO:0007669"/>
    <property type="project" value="UniProtKB-SubCell"/>
</dbReference>
<gene>
    <name evidence="6" type="ORF">PFICI_06339</name>
</gene>
<dbReference type="Proteomes" id="UP000030651">
    <property type="component" value="Unassembled WGS sequence"/>
</dbReference>
<feature type="region of interest" description="Disordered" evidence="4">
    <location>
        <begin position="672"/>
        <end position="712"/>
    </location>
</feature>
<feature type="region of interest" description="Disordered" evidence="4">
    <location>
        <begin position="503"/>
        <end position="565"/>
    </location>
</feature>
<feature type="region of interest" description="Disordered" evidence="4">
    <location>
        <begin position="74"/>
        <end position="105"/>
    </location>
</feature>
<comment type="subcellular location">
    <subcellularLocation>
        <location evidence="1">Nucleus</location>
    </subcellularLocation>
</comment>
<feature type="compositionally biased region" description="Polar residues" evidence="4">
    <location>
        <begin position="523"/>
        <end position="539"/>
    </location>
</feature>
<dbReference type="Pfam" id="PF08573">
    <property type="entry name" value="SAE2"/>
    <property type="match status" value="1"/>
</dbReference>
<evidence type="ECO:0000256" key="2">
    <source>
        <dbReference type="ARBA" id="ARBA00022763"/>
    </source>
</evidence>
<reference evidence="7" key="1">
    <citation type="journal article" date="2015" name="BMC Genomics">
        <title>Genomic and transcriptomic analysis of the endophytic fungus Pestalotiopsis fici reveals its lifestyle and high potential for synthesis of natural products.</title>
        <authorList>
            <person name="Wang X."/>
            <person name="Zhang X."/>
            <person name="Liu L."/>
            <person name="Xiang M."/>
            <person name="Wang W."/>
            <person name="Sun X."/>
            <person name="Che Y."/>
            <person name="Guo L."/>
            <person name="Liu G."/>
            <person name="Guo L."/>
            <person name="Wang C."/>
            <person name="Yin W.B."/>
            <person name="Stadler M."/>
            <person name="Zhang X."/>
            <person name="Liu X."/>
        </authorList>
    </citation>
    <scope>NUCLEOTIDE SEQUENCE [LARGE SCALE GENOMIC DNA]</scope>
    <source>
        <strain evidence="7">W106-1 / CGMCC3.15140</strain>
    </source>
</reference>